<organism evidence="4 6">
    <name type="scientific">Fundicoccus ignavus</name>
    <dbReference type="NCBI Taxonomy" id="2664442"/>
    <lineage>
        <taxon>Bacteria</taxon>
        <taxon>Bacillati</taxon>
        <taxon>Bacillota</taxon>
        <taxon>Bacilli</taxon>
        <taxon>Lactobacillales</taxon>
        <taxon>Aerococcaceae</taxon>
        <taxon>Fundicoccus</taxon>
    </lineage>
</organism>
<dbReference type="InterPro" id="IPR023089">
    <property type="entry name" value="YozE_SAM-like"/>
</dbReference>
<dbReference type="HAMAP" id="MF_01538">
    <property type="entry name" value="UPF0346"/>
    <property type="match status" value="1"/>
</dbReference>
<dbReference type="Gene3D" id="1.10.150.260">
    <property type="entry name" value="YozE SAM-like"/>
    <property type="match status" value="1"/>
</dbReference>
<dbReference type="SUPFAM" id="SSF140652">
    <property type="entry name" value="YozE-like"/>
    <property type="match status" value="1"/>
</dbReference>
<keyword evidence="6" id="KW-1185">Reference proteome</keyword>
<gene>
    <name evidence="5" type="ORF">GF867_10035</name>
    <name evidence="4" type="ORF">GIY09_02075</name>
    <name evidence="3" type="ORF">GIY11_00110</name>
</gene>
<evidence type="ECO:0000259" key="2">
    <source>
        <dbReference type="Pfam" id="PF06855"/>
    </source>
</evidence>
<dbReference type="AlphaFoldDB" id="A0A6I2GDJ5"/>
<reference evidence="5 7" key="1">
    <citation type="submission" date="2019-11" db="EMBL/GenBank/DDBJ databases">
        <title>Characterisation of Fundicoccus ignavus gen. nov. sp. nov., a novel genus of the family Aerococcaceae from bulk tank milk.</title>
        <authorList>
            <person name="Siebert A."/>
            <person name="Huptas C."/>
            <person name="Wenning M."/>
            <person name="Scherer S."/>
            <person name="Doll E.V."/>
        </authorList>
    </citation>
    <scope>NUCLEOTIDE SEQUENCE [LARGE SCALE GENOMIC DNA]</scope>
    <source>
        <strain evidence="5 7">DSM 109652</strain>
    </source>
</reference>
<dbReference type="EMBL" id="WJQR01000001">
    <property type="protein sequence ID" value="MRI80434.1"/>
    <property type="molecule type" value="Genomic_DNA"/>
</dbReference>
<evidence type="ECO:0000313" key="3">
    <source>
        <dbReference type="EMBL" id="MRI80434.1"/>
    </source>
</evidence>
<evidence type="ECO:0000313" key="5">
    <source>
        <dbReference type="EMBL" id="MRJ47901.1"/>
    </source>
</evidence>
<reference evidence="6 8" key="2">
    <citation type="submission" date="2019-11" db="EMBL/GenBank/DDBJ databases">
        <title>Characterisation of Fundicoccus ignavus gen. nov. sp. nov., a novel genus of the family Aerococcaceae isolated from bulk tank milk.</title>
        <authorList>
            <person name="Siebert A."/>
            <person name="Huptas C."/>
            <person name="Wenning M."/>
            <person name="Scherer S."/>
            <person name="Doll E.V."/>
        </authorList>
    </citation>
    <scope>NUCLEOTIDE SEQUENCE [LARGE SCALE GENOMIC DNA]</scope>
    <source>
        <strain evidence="3 8">DSM 109653</strain>
        <strain evidence="4 6">WS4759</strain>
    </source>
</reference>
<dbReference type="InterPro" id="IPR010673">
    <property type="entry name" value="UPF0346"/>
</dbReference>
<accession>A0A6I2GDJ5</accession>
<dbReference type="NCBIfam" id="NF010193">
    <property type="entry name" value="PRK13672.1"/>
    <property type="match status" value="1"/>
</dbReference>
<dbReference type="Proteomes" id="UP000430975">
    <property type="component" value="Unassembled WGS sequence"/>
</dbReference>
<evidence type="ECO:0000256" key="1">
    <source>
        <dbReference type="HAMAP-Rule" id="MF_01538"/>
    </source>
</evidence>
<evidence type="ECO:0000313" key="4">
    <source>
        <dbReference type="EMBL" id="MRI84684.1"/>
    </source>
</evidence>
<evidence type="ECO:0000313" key="8">
    <source>
        <dbReference type="Proteomes" id="UP000469870"/>
    </source>
</evidence>
<dbReference type="Pfam" id="PF06855">
    <property type="entry name" value="YozE_SAM_like"/>
    <property type="match status" value="1"/>
</dbReference>
<protein>
    <recommendedName>
        <fullName evidence="1">UPF0346 protein GF867_10035</fullName>
    </recommendedName>
</protein>
<dbReference type="Proteomes" id="UP000440066">
    <property type="component" value="Unassembled WGS sequence"/>
</dbReference>
<name>A0A6I2GDJ5_9LACT</name>
<dbReference type="Proteomes" id="UP000469870">
    <property type="component" value="Unassembled WGS sequence"/>
</dbReference>
<sequence length="71" mass="8569">MKPTFYEYIRRFVDYDANDPMSRLANAVHKDQGFPKQSKDFDELSTYLENSTDYTKLLVIFDDAWHNYTYE</sequence>
<feature type="domain" description="YozE SAM-like" evidence="2">
    <location>
        <begin position="4"/>
        <end position="69"/>
    </location>
</feature>
<proteinExistence type="inferred from homology"/>
<dbReference type="EMBL" id="WJQT01000015">
    <property type="protein sequence ID" value="MRJ47901.1"/>
    <property type="molecule type" value="Genomic_DNA"/>
</dbReference>
<dbReference type="InterPro" id="IPR036806">
    <property type="entry name" value="YozE_SAM-like_sf"/>
</dbReference>
<dbReference type="EMBL" id="WJQS01000002">
    <property type="protein sequence ID" value="MRI84684.1"/>
    <property type="molecule type" value="Genomic_DNA"/>
</dbReference>
<dbReference type="RefSeq" id="WP_153832964.1">
    <property type="nucleotide sequence ID" value="NZ_WJQR01000001.1"/>
</dbReference>
<comment type="caution">
    <text evidence="4">The sequence shown here is derived from an EMBL/GenBank/DDBJ whole genome shotgun (WGS) entry which is preliminary data.</text>
</comment>
<evidence type="ECO:0000313" key="6">
    <source>
        <dbReference type="Proteomes" id="UP000430975"/>
    </source>
</evidence>
<comment type="similarity">
    <text evidence="1">Belongs to the UPF0346 family.</text>
</comment>
<evidence type="ECO:0000313" key="7">
    <source>
        <dbReference type="Proteomes" id="UP000440066"/>
    </source>
</evidence>